<keyword evidence="4 8" id="KW-0813">Transport</keyword>
<keyword evidence="6 8" id="KW-0592">Phosphate transport</keyword>
<dbReference type="Pfam" id="PF01895">
    <property type="entry name" value="PhoU"/>
    <property type="match status" value="2"/>
</dbReference>
<dbReference type="AlphaFoldDB" id="A0A4Y4CV87"/>
<reference evidence="10 11" key="1">
    <citation type="submission" date="2019-06" db="EMBL/GenBank/DDBJ databases">
        <title>Whole genome shotgun sequence of Zoogloea ramigera NBRC 15342.</title>
        <authorList>
            <person name="Hosoyama A."/>
            <person name="Uohara A."/>
            <person name="Ohji S."/>
            <person name="Ichikawa N."/>
        </authorList>
    </citation>
    <scope>NUCLEOTIDE SEQUENCE [LARGE SCALE GENOMIC DNA]</scope>
    <source>
        <strain evidence="10 11">NBRC 15342</strain>
    </source>
</reference>
<protein>
    <recommendedName>
        <fullName evidence="8">Phosphate-specific transport system accessory protein PhoU</fullName>
    </recommendedName>
</protein>
<feature type="domain" description="PhoU" evidence="9">
    <location>
        <begin position="21"/>
        <end position="107"/>
    </location>
</feature>
<dbReference type="InterPro" id="IPR028366">
    <property type="entry name" value="PhoU"/>
</dbReference>
<evidence type="ECO:0000256" key="1">
    <source>
        <dbReference type="ARBA" id="ARBA00004496"/>
    </source>
</evidence>
<dbReference type="GO" id="GO:0005737">
    <property type="term" value="C:cytoplasm"/>
    <property type="evidence" value="ECO:0007669"/>
    <property type="project" value="UniProtKB-SubCell"/>
</dbReference>
<comment type="similarity">
    <text evidence="2 8">Belongs to the PhoU family.</text>
</comment>
<evidence type="ECO:0000313" key="10">
    <source>
        <dbReference type="EMBL" id="GEC94937.1"/>
    </source>
</evidence>
<dbReference type="FunFam" id="1.20.58.220:FF:000004">
    <property type="entry name" value="Phosphate-specific transport system accessory protein PhoU"/>
    <property type="match status" value="1"/>
</dbReference>
<evidence type="ECO:0000256" key="8">
    <source>
        <dbReference type="PIRNR" id="PIRNR003107"/>
    </source>
</evidence>
<comment type="subunit">
    <text evidence="3 8">Homodimer.</text>
</comment>
<evidence type="ECO:0000256" key="5">
    <source>
        <dbReference type="ARBA" id="ARBA00022490"/>
    </source>
</evidence>
<evidence type="ECO:0000313" key="11">
    <source>
        <dbReference type="Proteomes" id="UP000318422"/>
    </source>
</evidence>
<evidence type="ECO:0000256" key="4">
    <source>
        <dbReference type="ARBA" id="ARBA00022448"/>
    </source>
</evidence>
<keyword evidence="11" id="KW-1185">Reference proteome</keyword>
<dbReference type="InterPro" id="IPR038078">
    <property type="entry name" value="PhoU-like_sf"/>
</dbReference>
<dbReference type="Proteomes" id="UP000318422">
    <property type="component" value="Unassembled WGS sequence"/>
</dbReference>
<accession>A0A4Y4CV87</accession>
<dbReference type="GO" id="GO:0045936">
    <property type="term" value="P:negative regulation of phosphate metabolic process"/>
    <property type="evidence" value="ECO:0007669"/>
    <property type="project" value="InterPro"/>
</dbReference>
<dbReference type="SUPFAM" id="SSF109755">
    <property type="entry name" value="PhoU-like"/>
    <property type="match status" value="1"/>
</dbReference>
<proteinExistence type="inferred from homology"/>
<organism evidence="10 11">
    <name type="scientific">Zoogloea ramigera</name>
    <dbReference type="NCBI Taxonomy" id="350"/>
    <lineage>
        <taxon>Bacteria</taxon>
        <taxon>Pseudomonadati</taxon>
        <taxon>Pseudomonadota</taxon>
        <taxon>Betaproteobacteria</taxon>
        <taxon>Rhodocyclales</taxon>
        <taxon>Zoogloeaceae</taxon>
        <taxon>Zoogloea</taxon>
    </lineage>
</organism>
<comment type="caution">
    <text evidence="10">The sequence shown here is derived from an EMBL/GenBank/DDBJ whole genome shotgun (WGS) entry which is preliminary data.</text>
</comment>
<dbReference type="PIRSF" id="PIRSF003107">
    <property type="entry name" value="PhoU"/>
    <property type="match status" value="1"/>
</dbReference>
<evidence type="ECO:0000256" key="6">
    <source>
        <dbReference type="ARBA" id="ARBA00022592"/>
    </source>
</evidence>
<gene>
    <name evidence="10" type="ORF">ZRA01_10100</name>
</gene>
<sequence length="232" mass="26143">MNEHTSKKFDAELEGIRTRVLQMGGMVELQIVKAMEGLTGGDLLLIDQVIENDNRVNLLEIELDEACNQVIAKRQPTAVDLRMVSTVQKTITDLERIGDEAKKIAKTAKQLHTATSNFAPQIRLSHIADAVVDMLRTALDAYARLDTISAAQVVRHDKEVDAEFKGIMRQLITYMIEDPRTISQAIELMFVAKSVERIGDHAKNIAEYVVYMVKGRDVRHTSLEEIEREATR</sequence>
<dbReference type="NCBIfam" id="TIGR02135">
    <property type="entry name" value="phoU_full"/>
    <property type="match status" value="1"/>
</dbReference>
<comment type="function">
    <text evidence="7 8">Plays a role in the regulation of phosphate uptake.</text>
</comment>
<feature type="domain" description="PhoU" evidence="9">
    <location>
        <begin position="125"/>
        <end position="209"/>
    </location>
</feature>
<dbReference type="PANTHER" id="PTHR42930:SF3">
    <property type="entry name" value="PHOSPHATE-SPECIFIC TRANSPORT SYSTEM ACCESSORY PROTEIN PHOU"/>
    <property type="match status" value="1"/>
</dbReference>
<dbReference type="PANTHER" id="PTHR42930">
    <property type="entry name" value="PHOSPHATE-SPECIFIC TRANSPORT SYSTEM ACCESSORY PROTEIN PHOU"/>
    <property type="match status" value="1"/>
</dbReference>
<dbReference type="InterPro" id="IPR026022">
    <property type="entry name" value="PhoU_dom"/>
</dbReference>
<name>A0A4Y4CV87_ZOORA</name>
<dbReference type="EMBL" id="BJNV01000011">
    <property type="protein sequence ID" value="GEC94937.1"/>
    <property type="molecule type" value="Genomic_DNA"/>
</dbReference>
<dbReference type="GO" id="GO:0006817">
    <property type="term" value="P:phosphate ion transport"/>
    <property type="evidence" value="ECO:0007669"/>
    <property type="project" value="UniProtKB-KW"/>
</dbReference>
<dbReference type="GO" id="GO:0030643">
    <property type="term" value="P:intracellular phosphate ion homeostasis"/>
    <property type="evidence" value="ECO:0007669"/>
    <property type="project" value="InterPro"/>
</dbReference>
<dbReference type="OrthoDB" id="9814256at2"/>
<dbReference type="Gene3D" id="1.20.58.220">
    <property type="entry name" value="Phosphate transport system protein phou homolog 2, domain 2"/>
    <property type="match status" value="1"/>
</dbReference>
<keyword evidence="5 8" id="KW-0963">Cytoplasm</keyword>
<evidence type="ECO:0000256" key="2">
    <source>
        <dbReference type="ARBA" id="ARBA00008107"/>
    </source>
</evidence>
<evidence type="ECO:0000256" key="3">
    <source>
        <dbReference type="ARBA" id="ARBA00011738"/>
    </source>
</evidence>
<evidence type="ECO:0000256" key="7">
    <source>
        <dbReference type="ARBA" id="ARBA00056181"/>
    </source>
</evidence>
<evidence type="ECO:0000259" key="9">
    <source>
        <dbReference type="Pfam" id="PF01895"/>
    </source>
</evidence>
<dbReference type="RefSeq" id="WP_141349945.1">
    <property type="nucleotide sequence ID" value="NZ_BJNV01000011.1"/>
</dbReference>
<comment type="subcellular location">
    <subcellularLocation>
        <location evidence="1 8">Cytoplasm</location>
    </subcellularLocation>
</comment>